<name>A0A1T1AX68_RHOFE</name>
<keyword evidence="2" id="KW-1185">Reference proteome</keyword>
<evidence type="ECO:0000313" key="2">
    <source>
        <dbReference type="Proteomes" id="UP000190750"/>
    </source>
</evidence>
<dbReference type="AlphaFoldDB" id="A0A1T1AX68"/>
<protein>
    <recommendedName>
        <fullName evidence="3">DUF2971 domain-containing protein</fullName>
    </recommendedName>
</protein>
<accession>A0A1T1AX68</accession>
<organism evidence="1 2">
    <name type="scientific">Rhodoferax fermentans</name>
    <dbReference type="NCBI Taxonomy" id="28066"/>
    <lineage>
        <taxon>Bacteria</taxon>
        <taxon>Pseudomonadati</taxon>
        <taxon>Pseudomonadota</taxon>
        <taxon>Betaproteobacteria</taxon>
        <taxon>Burkholderiales</taxon>
        <taxon>Comamonadaceae</taxon>
        <taxon>Rhodoferax</taxon>
    </lineage>
</organism>
<sequence>MSADTTHPALIQPSDQSASIWRYMDFAKYVALLRSKALYFFRIDKFDDPFEGTISRAEYEDIVARAKKGEQDGRLPPEWRGKYFDVLMQNARNGRRSCYVNCWHFNEGESEAMWRLYSQSSFAIAIKSRYCKLRDALPTPSESGRPHVGPMLGRVTYLDHFKEQLPTGNLLVPLMNKRPSFQHEQECRALIWIPEPDDYVLHPDPDAIFAKYPVGLSIDVDLPSLVEFTAVSPLAPSWFLESVADVTVRYGFQWPTIASSLAAKPYI</sequence>
<dbReference type="Proteomes" id="UP000190750">
    <property type="component" value="Unassembled WGS sequence"/>
</dbReference>
<proteinExistence type="predicted"/>
<evidence type="ECO:0000313" key="1">
    <source>
        <dbReference type="EMBL" id="OOV08719.1"/>
    </source>
</evidence>
<comment type="caution">
    <text evidence="1">The sequence shown here is derived from an EMBL/GenBank/DDBJ whole genome shotgun (WGS) entry which is preliminary data.</text>
</comment>
<dbReference type="EMBL" id="MTJN01000002">
    <property type="protein sequence ID" value="OOV08719.1"/>
    <property type="molecule type" value="Genomic_DNA"/>
</dbReference>
<dbReference type="STRING" id="28066.RF819_20270"/>
<reference evidence="1 2" key="1">
    <citation type="submission" date="2017-01" db="EMBL/GenBank/DDBJ databases">
        <title>Genome sequencing of Rhodoferax fermentans JCM 7819.</title>
        <authorList>
            <person name="Kim Y.J."/>
            <person name="Farh M.E.-A."/>
            <person name="Yang D.-C."/>
        </authorList>
    </citation>
    <scope>NUCLEOTIDE SEQUENCE [LARGE SCALE GENOMIC DNA]</scope>
    <source>
        <strain evidence="1 2">JCM 7819</strain>
    </source>
</reference>
<evidence type="ECO:0008006" key="3">
    <source>
        <dbReference type="Google" id="ProtNLM"/>
    </source>
</evidence>
<gene>
    <name evidence="1" type="ORF">RF819_20270</name>
</gene>